<keyword evidence="1" id="KW-0732">Signal</keyword>
<dbReference type="EMBL" id="BKBA01000011">
    <property type="protein sequence ID" value="GEQ14979.1"/>
    <property type="molecule type" value="Genomic_DNA"/>
</dbReference>
<dbReference type="InterPro" id="IPR006311">
    <property type="entry name" value="TAT_signal"/>
</dbReference>
<keyword evidence="3" id="KW-1185">Reference proteome</keyword>
<reference evidence="2 3" key="1">
    <citation type="submission" date="2019-07" db="EMBL/GenBank/DDBJ databases">
        <title>Whole genome shotgun sequence of Knoellia locipacati NBRC 109775.</title>
        <authorList>
            <person name="Hosoyama A."/>
            <person name="Uohara A."/>
            <person name="Ohji S."/>
            <person name="Ichikawa N."/>
        </authorList>
    </citation>
    <scope>NUCLEOTIDE SEQUENCE [LARGE SCALE GENOMIC DNA]</scope>
    <source>
        <strain evidence="2 3">NBRC 109775</strain>
    </source>
</reference>
<feature type="chain" id="PRO_5021948196" description="Spore-associated protein A" evidence="1">
    <location>
        <begin position="28"/>
        <end position="150"/>
    </location>
</feature>
<organism evidence="2 3">
    <name type="scientific">Knoellia locipacati</name>
    <dbReference type="NCBI Taxonomy" id="882824"/>
    <lineage>
        <taxon>Bacteria</taxon>
        <taxon>Bacillati</taxon>
        <taxon>Actinomycetota</taxon>
        <taxon>Actinomycetes</taxon>
        <taxon>Micrococcales</taxon>
        <taxon>Intrasporangiaceae</taxon>
        <taxon>Knoellia</taxon>
    </lineage>
</organism>
<gene>
    <name evidence="2" type="ORF">KLO01_30260</name>
</gene>
<sequence length="150" mass="15324">MKASRRGMVVAATAAIGVLAGATAAYAGGGTGGNGFRASACPGSVIGTYSLQASGGATHPNARVKVYYSTASGGTNCAVLLDNEAGDHYMRVTIGGRPEVPVDWASDYGTFSSYAGAVGIRNTNGRCVHITGTIRDNGRDYDFGRYAWCG</sequence>
<evidence type="ECO:0008006" key="4">
    <source>
        <dbReference type="Google" id="ProtNLM"/>
    </source>
</evidence>
<proteinExistence type="predicted"/>
<accession>A0A512T456</accession>
<feature type="signal peptide" evidence="1">
    <location>
        <begin position="1"/>
        <end position="27"/>
    </location>
</feature>
<dbReference type="RefSeq" id="WP_147066616.1">
    <property type="nucleotide sequence ID" value="NZ_BAABDN010000003.1"/>
</dbReference>
<dbReference type="AlphaFoldDB" id="A0A512T456"/>
<evidence type="ECO:0000313" key="3">
    <source>
        <dbReference type="Proteomes" id="UP000321793"/>
    </source>
</evidence>
<comment type="caution">
    <text evidence="2">The sequence shown here is derived from an EMBL/GenBank/DDBJ whole genome shotgun (WGS) entry which is preliminary data.</text>
</comment>
<protein>
    <recommendedName>
        <fullName evidence="4">Spore-associated protein A</fullName>
    </recommendedName>
</protein>
<dbReference type="Proteomes" id="UP000321793">
    <property type="component" value="Unassembled WGS sequence"/>
</dbReference>
<dbReference type="OrthoDB" id="1099523at2"/>
<evidence type="ECO:0000313" key="2">
    <source>
        <dbReference type="EMBL" id="GEQ14979.1"/>
    </source>
</evidence>
<dbReference type="PROSITE" id="PS51318">
    <property type="entry name" value="TAT"/>
    <property type="match status" value="1"/>
</dbReference>
<name>A0A512T456_9MICO</name>
<evidence type="ECO:0000256" key="1">
    <source>
        <dbReference type="SAM" id="SignalP"/>
    </source>
</evidence>